<organism evidence="1 2">
    <name type="scientific">Tautonia plasticadhaerens</name>
    <dbReference type="NCBI Taxonomy" id="2527974"/>
    <lineage>
        <taxon>Bacteria</taxon>
        <taxon>Pseudomonadati</taxon>
        <taxon>Planctomycetota</taxon>
        <taxon>Planctomycetia</taxon>
        <taxon>Isosphaerales</taxon>
        <taxon>Isosphaeraceae</taxon>
        <taxon>Tautonia</taxon>
    </lineage>
</organism>
<dbReference type="KEGG" id="tpla:ElP_18840"/>
<keyword evidence="2" id="KW-1185">Reference proteome</keyword>
<dbReference type="Proteomes" id="UP000317835">
    <property type="component" value="Chromosome"/>
</dbReference>
<evidence type="ECO:0000313" key="2">
    <source>
        <dbReference type="Proteomes" id="UP000317835"/>
    </source>
</evidence>
<gene>
    <name evidence="1" type="ORF">ElP_18840</name>
</gene>
<dbReference type="RefSeq" id="WP_145268572.1">
    <property type="nucleotide sequence ID" value="NZ_CP036426.1"/>
</dbReference>
<proteinExistence type="predicted"/>
<protein>
    <submittedName>
        <fullName evidence="1">Uncharacterized protein</fullName>
    </submittedName>
</protein>
<name>A0A518GZK3_9BACT</name>
<sequence>MTTLPFPGPDPGCPIPAPTVGQFVALYHKHRLVPVVGEAFARDESGRWGADLLGLLLVEAIGLGAALDLDDAERPGVTDPATGTDRSAYDAMVAELPWPEPWLESLLVGWAWEWCGTPAQDLVPAGAVAPAYRLGREASRILIGATPIVRSLRTVRTREDSR</sequence>
<evidence type="ECO:0000313" key="1">
    <source>
        <dbReference type="EMBL" id="QDV34003.1"/>
    </source>
</evidence>
<accession>A0A518GZK3</accession>
<dbReference type="AlphaFoldDB" id="A0A518GZK3"/>
<reference evidence="1 2" key="1">
    <citation type="submission" date="2019-02" db="EMBL/GenBank/DDBJ databases">
        <title>Deep-cultivation of Planctomycetes and their phenomic and genomic characterization uncovers novel biology.</title>
        <authorList>
            <person name="Wiegand S."/>
            <person name="Jogler M."/>
            <person name="Boedeker C."/>
            <person name="Pinto D."/>
            <person name="Vollmers J."/>
            <person name="Rivas-Marin E."/>
            <person name="Kohn T."/>
            <person name="Peeters S.H."/>
            <person name="Heuer A."/>
            <person name="Rast P."/>
            <person name="Oberbeckmann S."/>
            <person name="Bunk B."/>
            <person name="Jeske O."/>
            <person name="Meyerdierks A."/>
            <person name="Storesund J.E."/>
            <person name="Kallscheuer N."/>
            <person name="Luecker S."/>
            <person name="Lage O.M."/>
            <person name="Pohl T."/>
            <person name="Merkel B.J."/>
            <person name="Hornburger P."/>
            <person name="Mueller R.-W."/>
            <person name="Bruemmer F."/>
            <person name="Labrenz M."/>
            <person name="Spormann A.M."/>
            <person name="Op den Camp H."/>
            <person name="Overmann J."/>
            <person name="Amann R."/>
            <person name="Jetten M.S.M."/>
            <person name="Mascher T."/>
            <person name="Medema M.H."/>
            <person name="Devos D.P."/>
            <person name="Kaster A.-K."/>
            <person name="Ovreas L."/>
            <person name="Rohde M."/>
            <person name="Galperin M.Y."/>
            <person name="Jogler C."/>
        </authorList>
    </citation>
    <scope>NUCLEOTIDE SEQUENCE [LARGE SCALE GENOMIC DNA]</scope>
    <source>
        <strain evidence="1 2">ElP</strain>
    </source>
</reference>
<dbReference type="EMBL" id="CP036426">
    <property type="protein sequence ID" value="QDV34003.1"/>
    <property type="molecule type" value="Genomic_DNA"/>
</dbReference>